<keyword evidence="1" id="KW-0472">Membrane</keyword>
<comment type="caution">
    <text evidence="3">The sequence shown here is derived from an EMBL/GenBank/DDBJ whole genome shotgun (WGS) entry which is preliminary data.</text>
</comment>
<dbReference type="InterPro" id="IPR025235">
    <property type="entry name" value="DUF4178"/>
</dbReference>
<dbReference type="Pfam" id="PF13785">
    <property type="entry name" value="DUF4178"/>
    <property type="match status" value="2"/>
</dbReference>
<organism evidence="3 4">
    <name type="scientific">Novipirellula caenicola</name>
    <dbReference type="NCBI Taxonomy" id="1536901"/>
    <lineage>
        <taxon>Bacteria</taxon>
        <taxon>Pseudomonadati</taxon>
        <taxon>Planctomycetota</taxon>
        <taxon>Planctomycetia</taxon>
        <taxon>Pirellulales</taxon>
        <taxon>Pirellulaceae</taxon>
        <taxon>Novipirellula</taxon>
    </lineage>
</organism>
<evidence type="ECO:0000256" key="1">
    <source>
        <dbReference type="SAM" id="Phobius"/>
    </source>
</evidence>
<keyword evidence="4" id="KW-1185">Reference proteome</keyword>
<feature type="domain" description="DUF4178" evidence="2">
    <location>
        <begin position="276"/>
        <end position="412"/>
    </location>
</feature>
<reference evidence="3 4" key="1">
    <citation type="submission" date="2024-02" db="EMBL/GenBank/DDBJ databases">
        <title>Rhodopirellula caenicola NBRC 110016.</title>
        <authorList>
            <person name="Ichikawa N."/>
            <person name="Katano-Makiyama Y."/>
            <person name="Hidaka K."/>
        </authorList>
    </citation>
    <scope>NUCLEOTIDE SEQUENCE [LARGE SCALE GENOMIC DNA]</scope>
    <source>
        <strain evidence="3 4">NBRC 110016</strain>
    </source>
</reference>
<evidence type="ECO:0000259" key="2">
    <source>
        <dbReference type="Pfam" id="PF13785"/>
    </source>
</evidence>
<dbReference type="RefSeq" id="WP_345683023.1">
    <property type="nucleotide sequence ID" value="NZ_BAABRO010000002.1"/>
</dbReference>
<dbReference type="Proteomes" id="UP001416858">
    <property type="component" value="Unassembled WGS sequence"/>
</dbReference>
<feature type="domain" description="DUF4178" evidence="2">
    <location>
        <begin position="59"/>
        <end position="197"/>
    </location>
</feature>
<accession>A0ABP9VLI8</accession>
<keyword evidence="1" id="KW-0812">Transmembrane</keyword>
<evidence type="ECO:0000313" key="4">
    <source>
        <dbReference type="Proteomes" id="UP001416858"/>
    </source>
</evidence>
<keyword evidence="1" id="KW-1133">Transmembrane helix</keyword>
<feature type="transmembrane region" description="Helical" evidence="1">
    <location>
        <begin position="445"/>
        <end position="465"/>
    </location>
</feature>
<evidence type="ECO:0000313" key="3">
    <source>
        <dbReference type="EMBL" id="GAA5506056.1"/>
    </source>
</evidence>
<gene>
    <name evidence="3" type="ORF">Rcae01_01506</name>
</gene>
<protein>
    <recommendedName>
        <fullName evidence="2">DUF4178 domain-containing protein</fullName>
    </recommendedName>
</protein>
<name>A0ABP9VLI8_9BACT</name>
<feature type="transmembrane region" description="Helical" evidence="1">
    <location>
        <begin position="471"/>
        <end position="490"/>
    </location>
</feature>
<dbReference type="EMBL" id="BAABRO010000002">
    <property type="protein sequence ID" value="GAA5506056.1"/>
    <property type="molecule type" value="Genomic_DNA"/>
</dbReference>
<proteinExistence type="predicted"/>
<sequence length="510" mass="57046">MKHRSAACPSCGGPVEFKTGSSLVTICDFCQTAVARGDKEVADFGKVADVGETNSGLRLGLSGTFNKRGFYISGRVRYSHPAGGIWDEWYLVFPGEKWGWLTEAQGKFYLMFERELTSKIKLPEYDSLTLGGQVELGRSQFSVREKGIASVAAAEGEIPWAVHPGADHKFVDLQGLEGTFATLEYGERTSVYIGKEILLADLGVDTSGADPESEKLPVAALQLNCPHCGGTLLLRTPDETERVTCQNCHSLLDANHGKLAYLQTLKAKEIYPVVPIGSEGKFFGDQYTVIGIMERFALYEGKTYPWTEYLLHNHKLGFRWLVENQNHWSFVEPASYMGSTFGNRVTYNGDSYRIFDRGTAYVRYVVGEFYWRVTVGDAVQTADYISPPKMLSIEESKTKSSEERNVSQGTYLYAEQIEAAFGISGVRRPWGVGPMQPGPKLGKSFYLSWAGFLGLILLVQLVFIMRADGWMTFYAMLFVSLPIIAFHFYAHNFERQRWSESDYNPYASSD</sequence>